<sequence length="43" mass="4883">IAILLGLNWTSVLLEKFEFEVNSILEDISIGLIRSLFEGTKLF</sequence>
<feature type="non-terminal residue" evidence="1">
    <location>
        <position position="1"/>
    </location>
</feature>
<protein>
    <submittedName>
        <fullName evidence="1">40198_t:CDS:1</fullName>
    </submittedName>
</protein>
<gene>
    <name evidence="1" type="ORF">GMARGA_LOCUS27006</name>
</gene>
<dbReference type="EMBL" id="CAJVQB010032360">
    <property type="protein sequence ID" value="CAG8818228.1"/>
    <property type="molecule type" value="Genomic_DNA"/>
</dbReference>
<evidence type="ECO:0000313" key="2">
    <source>
        <dbReference type="Proteomes" id="UP000789901"/>
    </source>
</evidence>
<comment type="caution">
    <text evidence="1">The sequence shown here is derived from an EMBL/GenBank/DDBJ whole genome shotgun (WGS) entry which is preliminary data.</text>
</comment>
<accession>A0ABN7W6L0</accession>
<keyword evidence="2" id="KW-1185">Reference proteome</keyword>
<name>A0ABN7W6L0_GIGMA</name>
<reference evidence="1 2" key="1">
    <citation type="submission" date="2021-06" db="EMBL/GenBank/DDBJ databases">
        <authorList>
            <person name="Kallberg Y."/>
            <person name="Tangrot J."/>
            <person name="Rosling A."/>
        </authorList>
    </citation>
    <scope>NUCLEOTIDE SEQUENCE [LARGE SCALE GENOMIC DNA]</scope>
    <source>
        <strain evidence="1 2">120-4 pot B 10/14</strain>
    </source>
</reference>
<proteinExistence type="predicted"/>
<evidence type="ECO:0000313" key="1">
    <source>
        <dbReference type="EMBL" id="CAG8818228.1"/>
    </source>
</evidence>
<dbReference type="Proteomes" id="UP000789901">
    <property type="component" value="Unassembled WGS sequence"/>
</dbReference>
<organism evidence="1 2">
    <name type="scientific">Gigaspora margarita</name>
    <dbReference type="NCBI Taxonomy" id="4874"/>
    <lineage>
        <taxon>Eukaryota</taxon>
        <taxon>Fungi</taxon>
        <taxon>Fungi incertae sedis</taxon>
        <taxon>Mucoromycota</taxon>
        <taxon>Glomeromycotina</taxon>
        <taxon>Glomeromycetes</taxon>
        <taxon>Diversisporales</taxon>
        <taxon>Gigasporaceae</taxon>
        <taxon>Gigaspora</taxon>
    </lineage>
</organism>